<dbReference type="EC" id="2.7.11.30" evidence="3"/>
<dbReference type="SUPFAM" id="SSF56112">
    <property type="entry name" value="Protein kinase-like (PK-like)"/>
    <property type="match status" value="1"/>
</dbReference>
<keyword evidence="6 15" id="KW-0812">Transmembrane</keyword>
<dbReference type="GO" id="GO:0005024">
    <property type="term" value="F:transforming growth factor beta receptor activity"/>
    <property type="evidence" value="ECO:0007669"/>
    <property type="project" value="TreeGrafter"/>
</dbReference>
<keyword evidence="13" id="KW-0675">Receptor</keyword>
<keyword evidence="5" id="KW-0808">Transferase</keyword>
<dbReference type="AlphaFoldDB" id="A0A016VWX9"/>
<name>A0A016VWX9_9BILA</name>
<dbReference type="Proteomes" id="UP000024635">
    <property type="component" value="Unassembled WGS sequence"/>
</dbReference>
<comment type="caution">
    <text evidence="17">The sequence shown here is derived from an EMBL/GenBank/DDBJ whole genome shotgun (WGS) entry which is preliminary data.</text>
</comment>
<dbReference type="Pfam" id="PF00069">
    <property type="entry name" value="Pkinase"/>
    <property type="match status" value="1"/>
</dbReference>
<evidence type="ECO:0000256" key="5">
    <source>
        <dbReference type="ARBA" id="ARBA00022679"/>
    </source>
</evidence>
<feature type="domain" description="Protein kinase" evidence="16">
    <location>
        <begin position="248"/>
        <end position="550"/>
    </location>
</feature>
<keyword evidence="12 15" id="KW-0472">Membrane</keyword>
<keyword evidence="4" id="KW-0723">Serine/threonine-protein kinase</keyword>
<dbReference type="STRING" id="53326.A0A016VWX9"/>
<dbReference type="GO" id="GO:0043235">
    <property type="term" value="C:receptor complex"/>
    <property type="evidence" value="ECO:0007669"/>
    <property type="project" value="TreeGrafter"/>
</dbReference>
<evidence type="ECO:0000313" key="18">
    <source>
        <dbReference type="Proteomes" id="UP000024635"/>
    </source>
</evidence>
<dbReference type="PANTHER" id="PTHR23255">
    <property type="entry name" value="TRANSFORMING GROWTH FACTOR-BETA RECEPTOR TYPE I AND II"/>
    <property type="match status" value="1"/>
</dbReference>
<dbReference type="Gene3D" id="3.30.200.20">
    <property type="entry name" value="Phosphorylase Kinase, domain 1"/>
    <property type="match status" value="1"/>
</dbReference>
<dbReference type="SUPFAM" id="SSF57302">
    <property type="entry name" value="Snake toxin-like"/>
    <property type="match status" value="1"/>
</dbReference>
<dbReference type="GO" id="GO:0030509">
    <property type="term" value="P:BMP signaling pathway"/>
    <property type="evidence" value="ECO:0007669"/>
    <property type="project" value="TreeGrafter"/>
</dbReference>
<dbReference type="EMBL" id="JARK01001340">
    <property type="protein sequence ID" value="EYC31507.1"/>
    <property type="molecule type" value="Genomic_DNA"/>
</dbReference>
<evidence type="ECO:0000256" key="7">
    <source>
        <dbReference type="ARBA" id="ARBA00022729"/>
    </source>
</evidence>
<evidence type="ECO:0000259" key="16">
    <source>
        <dbReference type="PROSITE" id="PS50011"/>
    </source>
</evidence>
<comment type="subcellular location">
    <subcellularLocation>
        <location evidence="1">Membrane</location>
        <topology evidence="1">Single-pass type I membrane protein</topology>
    </subcellularLocation>
</comment>
<dbReference type="InterPro" id="IPR017441">
    <property type="entry name" value="Protein_kinase_ATP_BS"/>
</dbReference>
<evidence type="ECO:0000256" key="9">
    <source>
        <dbReference type="ARBA" id="ARBA00022777"/>
    </source>
</evidence>
<organism evidence="17 18">
    <name type="scientific">Ancylostoma ceylanicum</name>
    <dbReference type="NCBI Taxonomy" id="53326"/>
    <lineage>
        <taxon>Eukaryota</taxon>
        <taxon>Metazoa</taxon>
        <taxon>Ecdysozoa</taxon>
        <taxon>Nematoda</taxon>
        <taxon>Chromadorea</taxon>
        <taxon>Rhabditida</taxon>
        <taxon>Rhabditina</taxon>
        <taxon>Rhabditomorpha</taxon>
        <taxon>Strongyloidea</taxon>
        <taxon>Ancylostomatidae</taxon>
        <taxon>Ancylostomatinae</taxon>
        <taxon>Ancylostoma</taxon>
    </lineage>
</organism>
<evidence type="ECO:0000313" key="17">
    <source>
        <dbReference type="EMBL" id="EYC31507.1"/>
    </source>
</evidence>
<evidence type="ECO:0000256" key="12">
    <source>
        <dbReference type="ARBA" id="ARBA00023136"/>
    </source>
</evidence>
<evidence type="ECO:0000256" key="13">
    <source>
        <dbReference type="ARBA" id="ARBA00023170"/>
    </source>
</evidence>
<evidence type="ECO:0000256" key="15">
    <source>
        <dbReference type="SAM" id="Phobius"/>
    </source>
</evidence>
<dbReference type="Gene3D" id="2.10.60.10">
    <property type="entry name" value="CD59"/>
    <property type="match status" value="1"/>
</dbReference>
<evidence type="ECO:0000256" key="1">
    <source>
        <dbReference type="ARBA" id="ARBA00004479"/>
    </source>
</evidence>
<evidence type="ECO:0000256" key="3">
    <source>
        <dbReference type="ARBA" id="ARBA00012401"/>
    </source>
</evidence>
<dbReference type="InterPro" id="IPR045860">
    <property type="entry name" value="Snake_toxin-like_sf"/>
</dbReference>
<keyword evidence="18" id="KW-1185">Reference proteome</keyword>
<keyword evidence="11 15" id="KW-1133">Transmembrane helix</keyword>
<sequence>MILESVVLSLVQLSYVDTAPQLRETRNLRCIFSRASNLDDWEQLADDIAKGAVNVTLGLEPVAPVSVECADPRAHCVAIWAARGNETEMLLQGCWDVTQDVCSPPEMCSSGDRVFQPSRNGFPSYMCCCRADNCNRIDRVVIGPLDRRKNKTASNAENNRERIRKRDYRITILLWATSVISVVLLLLALRKCWSCRGKHGKHRQSADIIQAPISPRQVAAVSPAIQNHVVASAQEPLLQEKDPFLASLQVCEQIGAGHFANIYRATSNIGDVAVKVYQREQTVFFNEHEILTILESMKHPNIVRIIRNANPDNRLIMELCSCSLHTLLEKRPLTMTEFFDCAISINEGLSFLHSHNNNGVAKSVIAHRDLNPYNVLVRNSDSSRLQLCIADFGLSVAFHGGRTNNDNIEQLSERGTIRYMAGELIEGSLNLLDPMTSLLQTDVYACALVLWELLWRCKDIWPPEEPPSYRVAYDNMVPRNPRLEHMYPVVVRDRRRPEMPAAIQKQKEFSSLSGLAELWSFITDMWEHEPEGRTTAACTADRLRRLRPTMDPAGVETDP</sequence>
<dbReference type="InterPro" id="IPR011009">
    <property type="entry name" value="Kinase-like_dom_sf"/>
</dbReference>
<gene>
    <name evidence="17" type="primary">Acey_s0004.g2191</name>
    <name evidence="17" type="ORF">Y032_0004g2191</name>
</gene>
<feature type="transmembrane region" description="Helical" evidence="15">
    <location>
        <begin position="170"/>
        <end position="189"/>
    </location>
</feature>
<dbReference type="PANTHER" id="PTHR23255:SF100">
    <property type="entry name" value="RECEPTOR PROTEIN SERINE_THREONINE KINASE"/>
    <property type="match status" value="1"/>
</dbReference>
<keyword evidence="9" id="KW-0418">Kinase</keyword>
<dbReference type="PROSITE" id="PS50011">
    <property type="entry name" value="PROTEIN_KINASE_DOM"/>
    <property type="match status" value="1"/>
</dbReference>
<accession>A0A016VWX9</accession>
<dbReference type="InterPro" id="IPR000333">
    <property type="entry name" value="TGFB_receptor"/>
</dbReference>
<evidence type="ECO:0000256" key="11">
    <source>
        <dbReference type="ARBA" id="ARBA00022989"/>
    </source>
</evidence>
<dbReference type="PROSITE" id="PS00107">
    <property type="entry name" value="PROTEIN_KINASE_ATP"/>
    <property type="match status" value="1"/>
</dbReference>
<feature type="binding site" evidence="14">
    <location>
        <position position="275"/>
    </location>
    <ligand>
        <name>ATP</name>
        <dbReference type="ChEBI" id="CHEBI:30616"/>
    </ligand>
</feature>
<dbReference type="Gene3D" id="1.10.510.10">
    <property type="entry name" value="Transferase(Phosphotransferase) domain 1"/>
    <property type="match status" value="1"/>
</dbReference>
<evidence type="ECO:0000256" key="6">
    <source>
        <dbReference type="ARBA" id="ARBA00022692"/>
    </source>
</evidence>
<comment type="similarity">
    <text evidence="2">Belongs to the protein kinase superfamily. TKL Ser/Thr protein kinase family. TGFB receptor subfamily.</text>
</comment>
<keyword evidence="7" id="KW-0732">Signal</keyword>
<evidence type="ECO:0000256" key="2">
    <source>
        <dbReference type="ARBA" id="ARBA00009605"/>
    </source>
</evidence>
<dbReference type="CDD" id="cd23533">
    <property type="entry name" value="TFP_LU_ECD_BMPR2_like"/>
    <property type="match status" value="1"/>
</dbReference>
<evidence type="ECO:0000256" key="10">
    <source>
        <dbReference type="ARBA" id="ARBA00022840"/>
    </source>
</evidence>
<evidence type="ECO:0000256" key="8">
    <source>
        <dbReference type="ARBA" id="ARBA00022741"/>
    </source>
</evidence>
<protein>
    <recommendedName>
        <fullName evidence="3">receptor protein serine/threonine kinase</fullName>
        <ecNumber evidence="3">2.7.11.30</ecNumber>
    </recommendedName>
</protein>
<proteinExistence type="inferred from homology"/>
<evidence type="ECO:0000256" key="4">
    <source>
        <dbReference type="ARBA" id="ARBA00022527"/>
    </source>
</evidence>
<dbReference type="OrthoDB" id="669224at2759"/>
<reference evidence="18" key="1">
    <citation type="journal article" date="2015" name="Nat. Genet.">
        <title>The genome and transcriptome of the zoonotic hookworm Ancylostoma ceylanicum identify infection-specific gene families.</title>
        <authorList>
            <person name="Schwarz E.M."/>
            <person name="Hu Y."/>
            <person name="Antoshechkin I."/>
            <person name="Miller M.M."/>
            <person name="Sternberg P.W."/>
            <person name="Aroian R.V."/>
        </authorList>
    </citation>
    <scope>NUCLEOTIDE SEQUENCE</scope>
    <source>
        <strain evidence="18">HY135</strain>
    </source>
</reference>
<dbReference type="GO" id="GO:0005524">
    <property type="term" value="F:ATP binding"/>
    <property type="evidence" value="ECO:0007669"/>
    <property type="project" value="UniProtKB-UniRule"/>
</dbReference>
<keyword evidence="10 14" id="KW-0067">ATP-binding</keyword>
<evidence type="ECO:0000256" key="14">
    <source>
        <dbReference type="PROSITE-ProRule" id="PRU10141"/>
    </source>
</evidence>
<keyword evidence="8 14" id="KW-0547">Nucleotide-binding</keyword>
<dbReference type="GO" id="GO:0005886">
    <property type="term" value="C:plasma membrane"/>
    <property type="evidence" value="ECO:0007669"/>
    <property type="project" value="TreeGrafter"/>
</dbReference>
<dbReference type="InterPro" id="IPR000719">
    <property type="entry name" value="Prot_kinase_dom"/>
</dbReference>